<name>A0A3M7LDY4_9FLAO</name>
<comment type="caution">
    <text evidence="1">The sequence shown here is derived from an EMBL/GenBank/DDBJ whole genome shotgun (WGS) entry which is preliminary data.</text>
</comment>
<dbReference type="EMBL" id="QWIV01000005">
    <property type="protein sequence ID" value="RMZ60943.1"/>
    <property type="molecule type" value="Genomic_DNA"/>
</dbReference>
<accession>A0A3M7LDY4</accession>
<dbReference type="AlphaFoldDB" id="A0A3M7LDY4"/>
<sequence length="200" mass="23185">MRTLLSITVILFSNFLFSQKKIFDENDKMITLDEFNHRKNKLEGLKIAYNDSLDIAKITSDTEKGEIDSEKLITDLAHLLKLKISPTQPTIIVFYPGKDPCNSSGLSTPKSSFLDFKENEKKANKIKQSNLLYLYKSKEGIKTINKIKWYKDPKNIIENTFFHYHYPCSSYVILYNNKYISHFGEFPLSSILNNLKAIIQ</sequence>
<keyword evidence="2" id="KW-1185">Reference proteome</keyword>
<dbReference type="RefSeq" id="WP_122545749.1">
    <property type="nucleotide sequence ID" value="NZ_QWIV01000005.1"/>
</dbReference>
<gene>
    <name evidence="1" type="ORF">D1632_02930</name>
</gene>
<organism evidence="1 2">
    <name type="scientific">Chryseobacterium nematophagum</name>
    <dbReference type="NCBI Taxonomy" id="2305228"/>
    <lineage>
        <taxon>Bacteria</taxon>
        <taxon>Pseudomonadati</taxon>
        <taxon>Bacteroidota</taxon>
        <taxon>Flavobacteriia</taxon>
        <taxon>Flavobacteriales</taxon>
        <taxon>Weeksellaceae</taxon>
        <taxon>Chryseobacterium group</taxon>
        <taxon>Chryseobacterium</taxon>
    </lineage>
</organism>
<protein>
    <submittedName>
        <fullName evidence="1">Uncharacterized protein</fullName>
    </submittedName>
</protein>
<reference evidence="1 2" key="1">
    <citation type="submission" date="2018-08" db="EMBL/GenBank/DDBJ databases">
        <title>Chryseobacterium nematophagum: a novel matrix digesting pathogen of nematodes.</title>
        <authorList>
            <person name="Page A."/>
            <person name="Roberts M."/>
            <person name="Felix M.-A."/>
            <person name="Weir W."/>
        </authorList>
    </citation>
    <scope>NUCLEOTIDE SEQUENCE [LARGE SCALE GENOMIC DNA]</scope>
    <source>
        <strain evidence="1 2">JUb275</strain>
    </source>
</reference>
<evidence type="ECO:0000313" key="2">
    <source>
        <dbReference type="Proteomes" id="UP000267524"/>
    </source>
</evidence>
<dbReference type="Proteomes" id="UP000267524">
    <property type="component" value="Unassembled WGS sequence"/>
</dbReference>
<evidence type="ECO:0000313" key="1">
    <source>
        <dbReference type="EMBL" id="RMZ60943.1"/>
    </source>
</evidence>
<proteinExistence type="predicted"/>